<comment type="function">
    <text evidence="6">Catalyzes the reduction of dTDP-6-deoxy-L-lyxo-4-hexulose to yield dTDP-L-rhamnose.</text>
</comment>
<evidence type="ECO:0000313" key="8">
    <source>
        <dbReference type="EMBL" id="GLT13174.1"/>
    </source>
</evidence>
<protein>
    <recommendedName>
        <fullName evidence="4 6">dTDP-4-dehydrorhamnose reductase</fullName>
        <ecNumber evidence="3 6">1.1.1.133</ecNumber>
    </recommendedName>
</protein>
<dbReference type="SUPFAM" id="SSF51735">
    <property type="entry name" value="NAD(P)-binding Rossmann-fold domains"/>
    <property type="match status" value="1"/>
</dbReference>
<comment type="caution">
    <text evidence="8">The sequence shown here is derived from an EMBL/GenBank/DDBJ whole genome shotgun (WGS) entry which is preliminary data.</text>
</comment>
<comment type="catalytic activity">
    <reaction evidence="5 6">
        <text>dTDP-beta-L-rhamnose + NADP(+) = dTDP-4-dehydro-beta-L-rhamnose + NADPH + H(+)</text>
        <dbReference type="Rhea" id="RHEA:21796"/>
        <dbReference type="ChEBI" id="CHEBI:15378"/>
        <dbReference type="ChEBI" id="CHEBI:57510"/>
        <dbReference type="ChEBI" id="CHEBI:57783"/>
        <dbReference type="ChEBI" id="CHEBI:58349"/>
        <dbReference type="ChEBI" id="CHEBI:62830"/>
        <dbReference type="EC" id="1.1.1.133"/>
    </reaction>
</comment>
<dbReference type="CDD" id="cd05254">
    <property type="entry name" value="dTDP_HR_like_SDR_e"/>
    <property type="match status" value="1"/>
</dbReference>
<dbReference type="RefSeq" id="WP_089124627.1">
    <property type="nucleotide sequence ID" value="NZ_BSPV01000001.1"/>
</dbReference>
<sequence length="292" mass="32295">MRVLLIGANGQVGKSLVQKLEGKCDLNALDRYKLDVTDKDKVISLVSLYKPDVVINASAYNAVDKAEDEIDVAFSVNKMGPAYLAEASDLVGAIFFHISTDYVFDGTSKSPYKETDLPVPLGVYGKSKLAGEAAALKLNRKTFILRTSWVFSEYGNNFLKTILRAAKTRDSLSVVADQVGSPTYAGDIADAIITMVNSVLHSEDLNIFGIYHFSGEPYVSWAQFAKSIFNMAEKQRILGHISVLDITSAEYPTKATRPMNSKLCCEKIQSIFGIKASQWKEELQTLEKYLDY</sequence>
<dbReference type="EMBL" id="BSPV01000001">
    <property type="protein sequence ID" value="GLT13174.1"/>
    <property type="molecule type" value="Genomic_DNA"/>
</dbReference>
<dbReference type="Gene3D" id="3.40.50.720">
    <property type="entry name" value="NAD(P)-binding Rossmann-like Domain"/>
    <property type="match status" value="1"/>
</dbReference>
<dbReference type="InterPro" id="IPR036291">
    <property type="entry name" value="NAD(P)-bd_dom_sf"/>
</dbReference>
<keyword evidence="6" id="KW-0521">NADP</keyword>
<evidence type="ECO:0000259" key="7">
    <source>
        <dbReference type="Pfam" id="PF04321"/>
    </source>
</evidence>
<comment type="similarity">
    <text evidence="2 6">Belongs to the dTDP-4-dehydrorhamnose reductase family.</text>
</comment>
<dbReference type="NCBIfam" id="TIGR01214">
    <property type="entry name" value="rmlD"/>
    <property type="match status" value="1"/>
</dbReference>
<evidence type="ECO:0000256" key="1">
    <source>
        <dbReference type="ARBA" id="ARBA00004781"/>
    </source>
</evidence>
<organism evidence="8 9">
    <name type="scientific">Vibrio algivorus</name>
    <dbReference type="NCBI Taxonomy" id="1667024"/>
    <lineage>
        <taxon>Bacteria</taxon>
        <taxon>Pseudomonadati</taxon>
        <taxon>Pseudomonadota</taxon>
        <taxon>Gammaproteobacteria</taxon>
        <taxon>Vibrionales</taxon>
        <taxon>Vibrionaceae</taxon>
        <taxon>Vibrio</taxon>
    </lineage>
</organism>
<dbReference type="PANTHER" id="PTHR10491">
    <property type="entry name" value="DTDP-4-DEHYDRORHAMNOSE REDUCTASE"/>
    <property type="match status" value="1"/>
</dbReference>
<dbReference type="InterPro" id="IPR029903">
    <property type="entry name" value="RmlD-like-bd"/>
</dbReference>
<evidence type="ECO:0000256" key="2">
    <source>
        <dbReference type="ARBA" id="ARBA00010944"/>
    </source>
</evidence>
<name>A0ABQ6EK32_9VIBR</name>
<dbReference type="Proteomes" id="UP001157156">
    <property type="component" value="Unassembled WGS sequence"/>
</dbReference>
<evidence type="ECO:0000256" key="3">
    <source>
        <dbReference type="ARBA" id="ARBA00012929"/>
    </source>
</evidence>
<evidence type="ECO:0000256" key="6">
    <source>
        <dbReference type="RuleBase" id="RU364082"/>
    </source>
</evidence>
<dbReference type="PANTHER" id="PTHR10491:SF4">
    <property type="entry name" value="METHIONINE ADENOSYLTRANSFERASE 2 SUBUNIT BETA"/>
    <property type="match status" value="1"/>
</dbReference>
<dbReference type="Gene3D" id="3.90.25.10">
    <property type="entry name" value="UDP-galactose 4-epimerase, domain 1"/>
    <property type="match status" value="1"/>
</dbReference>
<keyword evidence="9" id="KW-1185">Reference proteome</keyword>
<comment type="cofactor">
    <cofactor evidence="6">
        <name>Mg(2+)</name>
        <dbReference type="ChEBI" id="CHEBI:18420"/>
    </cofactor>
    <text evidence="6">Binds 1 Mg(2+) ion per monomer.</text>
</comment>
<proteinExistence type="inferred from homology"/>
<dbReference type="InterPro" id="IPR005913">
    <property type="entry name" value="dTDP_dehydrorham_reduct"/>
</dbReference>
<gene>
    <name evidence="8" type="ORF">GCM10007931_01480</name>
</gene>
<comment type="pathway">
    <text evidence="1 6">Carbohydrate biosynthesis; dTDP-L-rhamnose biosynthesis.</text>
</comment>
<feature type="domain" description="RmlD-like substrate binding" evidence="7">
    <location>
        <begin position="1"/>
        <end position="286"/>
    </location>
</feature>
<accession>A0ABQ6EK32</accession>
<evidence type="ECO:0000313" key="9">
    <source>
        <dbReference type="Proteomes" id="UP001157156"/>
    </source>
</evidence>
<evidence type="ECO:0000256" key="5">
    <source>
        <dbReference type="ARBA" id="ARBA00048200"/>
    </source>
</evidence>
<keyword evidence="6" id="KW-0560">Oxidoreductase</keyword>
<dbReference type="Pfam" id="PF04321">
    <property type="entry name" value="RmlD_sub_bind"/>
    <property type="match status" value="1"/>
</dbReference>
<reference evidence="9" key="1">
    <citation type="journal article" date="2019" name="Int. J. Syst. Evol. Microbiol.">
        <title>The Global Catalogue of Microorganisms (GCM) 10K type strain sequencing project: providing services to taxonomists for standard genome sequencing and annotation.</title>
        <authorList>
            <consortium name="The Broad Institute Genomics Platform"/>
            <consortium name="The Broad Institute Genome Sequencing Center for Infectious Disease"/>
            <person name="Wu L."/>
            <person name="Ma J."/>
        </authorList>
    </citation>
    <scope>NUCLEOTIDE SEQUENCE [LARGE SCALE GENOMIC DNA]</scope>
    <source>
        <strain evidence="9">NBRC 111146</strain>
    </source>
</reference>
<evidence type="ECO:0000256" key="4">
    <source>
        <dbReference type="ARBA" id="ARBA00017099"/>
    </source>
</evidence>
<dbReference type="EC" id="1.1.1.133" evidence="3 6"/>